<protein>
    <recommendedName>
        <fullName evidence="4">Sugar transporter</fullName>
    </recommendedName>
</protein>
<keyword evidence="1" id="KW-1133">Transmembrane helix</keyword>
<feature type="transmembrane region" description="Helical" evidence="1">
    <location>
        <begin position="118"/>
        <end position="138"/>
    </location>
</feature>
<dbReference type="PROSITE" id="PS51257">
    <property type="entry name" value="PROKAR_LIPOPROTEIN"/>
    <property type="match status" value="1"/>
</dbReference>
<feature type="transmembrane region" description="Helical" evidence="1">
    <location>
        <begin position="12"/>
        <end position="36"/>
    </location>
</feature>
<gene>
    <name evidence="2" type="ORF">D1610_06265</name>
</gene>
<dbReference type="OrthoDB" id="7507670at2"/>
<evidence type="ECO:0008006" key="4">
    <source>
        <dbReference type="Google" id="ProtNLM"/>
    </source>
</evidence>
<accession>A0A396RNM3</accession>
<dbReference type="EMBL" id="QWLV01000002">
    <property type="protein sequence ID" value="RHW18094.1"/>
    <property type="molecule type" value="Genomic_DNA"/>
</dbReference>
<name>A0A396RNM3_9SPHN</name>
<dbReference type="RefSeq" id="WP_118863286.1">
    <property type="nucleotide sequence ID" value="NZ_QWLV01000002.1"/>
</dbReference>
<proteinExistence type="predicted"/>
<evidence type="ECO:0000256" key="1">
    <source>
        <dbReference type="SAM" id="Phobius"/>
    </source>
</evidence>
<feature type="transmembrane region" description="Helical" evidence="1">
    <location>
        <begin position="88"/>
        <end position="106"/>
    </location>
</feature>
<sequence length="147" mass="15824">MDDTTVRGTVPAWFWVVAALLTLWGAIGCYFCYMQLTLGPDAMPGATDYDRALFAALPDWYSWVYGLAVGTALLGGIALLARSRLAQALFLASLIAVGVQLGWLFAATDIIAAKGASATVPFPLFIACVAMFSVWFAGHANRRGWLR</sequence>
<evidence type="ECO:0000313" key="2">
    <source>
        <dbReference type="EMBL" id="RHW18094.1"/>
    </source>
</evidence>
<dbReference type="Proteomes" id="UP000266693">
    <property type="component" value="Unassembled WGS sequence"/>
</dbReference>
<comment type="caution">
    <text evidence="2">The sequence shown here is derived from an EMBL/GenBank/DDBJ whole genome shotgun (WGS) entry which is preliminary data.</text>
</comment>
<dbReference type="AlphaFoldDB" id="A0A396RNM3"/>
<feature type="transmembrane region" description="Helical" evidence="1">
    <location>
        <begin position="60"/>
        <end position="81"/>
    </location>
</feature>
<keyword evidence="3" id="KW-1185">Reference proteome</keyword>
<organism evidence="2 3">
    <name type="scientific">Sphingomonas gilva</name>
    <dbReference type="NCBI Taxonomy" id="2305907"/>
    <lineage>
        <taxon>Bacteria</taxon>
        <taxon>Pseudomonadati</taxon>
        <taxon>Pseudomonadota</taxon>
        <taxon>Alphaproteobacteria</taxon>
        <taxon>Sphingomonadales</taxon>
        <taxon>Sphingomonadaceae</taxon>
        <taxon>Sphingomonas</taxon>
    </lineage>
</organism>
<keyword evidence="1" id="KW-0472">Membrane</keyword>
<evidence type="ECO:0000313" key="3">
    <source>
        <dbReference type="Proteomes" id="UP000266693"/>
    </source>
</evidence>
<keyword evidence="1" id="KW-0812">Transmembrane</keyword>
<reference evidence="2 3" key="1">
    <citation type="submission" date="2018-08" db="EMBL/GenBank/DDBJ databases">
        <title>The multiple taxonomic identification of Sphingomonas gilva.</title>
        <authorList>
            <person name="Zhu D."/>
            <person name="Zheng S."/>
        </authorList>
    </citation>
    <scope>NUCLEOTIDE SEQUENCE [LARGE SCALE GENOMIC DNA]</scope>
    <source>
        <strain evidence="2 3">ZDH117</strain>
    </source>
</reference>